<evidence type="ECO:0000256" key="3">
    <source>
        <dbReference type="ARBA" id="ARBA00023125"/>
    </source>
</evidence>
<dbReference type="CDD" id="cd00090">
    <property type="entry name" value="HTH_ARSR"/>
    <property type="match status" value="1"/>
</dbReference>
<proteinExistence type="predicted"/>
<dbReference type="InterPro" id="IPR011991">
    <property type="entry name" value="ArsR-like_HTH"/>
</dbReference>
<dbReference type="Pfam" id="PF01022">
    <property type="entry name" value="HTH_5"/>
    <property type="match status" value="1"/>
</dbReference>
<dbReference type="InterPro" id="IPR036196">
    <property type="entry name" value="Ptyr_pPase_sf"/>
</dbReference>
<dbReference type="GO" id="GO:0046685">
    <property type="term" value="P:response to arsenic-containing substance"/>
    <property type="evidence" value="ECO:0007669"/>
    <property type="project" value="UniProtKB-KW"/>
</dbReference>
<dbReference type="SMART" id="SM00226">
    <property type="entry name" value="LMWPc"/>
    <property type="match status" value="1"/>
</dbReference>
<dbReference type="PROSITE" id="PS50987">
    <property type="entry name" value="HTH_ARSR_2"/>
    <property type="match status" value="1"/>
</dbReference>
<dbReference type="Proteomes" id="UP000321196">
    <property type="component" value="Unassembled WGS sequence"/>
</dbReference>
<protein>
    <submittedName>
        <fullName evidence="6">Metalloregulator ArsR/SmtB family transcription factor</fullName>
    </submittedName>
</protein>
<dbReference type="GO" id="GO:0003700">
    <property type="term" value="F:DNA-binding transcription factor activity"/>
    <property type="evidence" value="ECO:0007669"/>
    <property type="project" value="InterPro"/>
</dbReference>
<keyword evidence="1" id="KW-0059">Arsenical resistance</keyword>
<reference evidence="6 7" key="1">
    <citation type="submission" date="2019-08" db="EMBL/GenBank/DDBJ databases">
        <authorList>
            <person name="Dong K."/>
        </authorList>
    </citation>
    <scope>NUCLEOTIDE SEQUENCE [LARGE SCALE GENOMIC DNA]</scope>
    <source>
        <strain evidence="6 7">M4-8</strain>
    </source>
</reference>
<dbReference type="AlphaFoldDB" id="A0A5C8HMC0"/>
<keyword evidence="4" id="KW-0804">Transcription</keyword>
<evidence type="ECO:0000256" key="1">
    <source>
        <dbReference type="ARBA" id="ARBA00022849"/>
    </source>
</evidence>
<dbReference type="InterPro" id="IPR048716">
    <property type="entry name" value="Phosphatase-like_N"/>
</dbReference>
<dbReference type="SMART" id="SM00418">
    <property type="entry name" value="HTH_ARSR"/>
    <property type="match status" value="1"/>
</dbReference>
<dbReference type="InterPro" id="IPR018334">
    <property type="entry name" value="ArsR_HTH"/>
</dbReference>
<dbReference type="OrthoDB" id="9799372at2"/>
<dbReference type="NCBIfam" id="NF033788">
    <property type="entry name" value="HTH_metalloreg"/>
    <property type="match status" value="1"/>
</dbReference>
<keyword evidence="2" id="KW-0805">Transcription regulation</keyword>
<dbReference type="InterPro" id="IPR001845">
    <property type="entry name" value="HTH_ArsR_DNA-bd_dom"/>
</dbReference>
<evidence type="ECO:0000256" key="2">
    <source>
        <dbReference type="ARBA" id="ARBA00023015"/>
    </source>
</evidence>
<gene>
    <name evidence="6" type="ORF">FVP60_11020</name>
</gene>
<evidence type="ECO:0000259" key="5">
    <source>
        <dbReference type="PROSITE" id="PS50987"/>
    </source>
</evidence>
<dbReference type="Gene3D" id="1.10.8.1060">
    <property type="entry name" value="Corynebacterium glutamicum thioredoxin-dependent arsenate reductase, N-terminal domain"/>
    <property type="match status" value="1"/>
</dbReference>
<dbReference type="PRINTS" id="PR00778">
    <property type="entry name" value="HTHARSR"/>
</dbReference>
<dbReference type="EMBL" id="VRSW01000004">
    <property type="protein sequence ID" value="TXK03547.1"/>
    <property type="molecule type" value="Genomic_DNA"/>
</dbReference>
<dbReference type="NCBIfam" id="NF046112">
    <property type="entry name" value="MSMEG_6209_Nter"/>
    <property type="match status" value="1"/>
</dbReference>
<dbReference type="GO" id="GO:0003677">
    <property type="term" value="F:DNA binding"/>
    <property type="evidence" value="ECO:0007669"/>
    <property type="project" value="UniProtKB-KW"/>
</dbReference>
<dbReference type="Gene3D" id="1.10.10.10">
    <property type="entry name" value="Winged helix-like DNA-binding domain superfamily/Winged helix DNA-binding domain"/>
    <property type="match status" value="1"/>
</dbReference>
<dbReference type="Pfam" id="PF01451">
    <property type="entry name" value="LMWPc"/>
    <property type="match status" value="1"/>
</dbReference>
<dbReference type="Gene3D" id="3.40.50.2300">
    <property type="match status" value="1"/>
</dbReference>
<dbReference type="SUPFAM" id="SSF46785">
    <property type="entry name" value="Winged helix' DNA-binding domain"/>
    <property type="match status" value="1"/>
</dbReference>
<dbReference type="PANTHER" id="PTHR43428">
    <property type="entry name" value="ARSENATE REDUCTASE"/>
    <property type="match status" value="1"/>
</dbReference>
<evidence type="ECO:0000313" key="7">
    <source>
        <dbReference type="Proteomes" id="UP000321196"/>
    </source>
</evidence>
<dbReference type="SUPFAM" id="SSF52788">
    <property type="entry name" value="Phosphotyrosine protein phosphatases I"/>
    <property type="match status" value="1"/>
</dbReference>
<evidence type="ECO:0000313" key="6">
    <source>
        <dbReference type="EMBL" id="TXK03547.1"/>
    </source>
</evidence>
<evidence type="ECO:0000256" key="4">
    <source>
        <dbReference type="ARBA" id="ARBA00023163"/>
    </source>
</evidence>
<comment type="caution">
    <text evidence="6">The sequence shown here is derived from an EMBL/GenBank/DDBJ whole genome shotgun (WGS) entry which is preliminary data.</text>
</comment>
<keyword evidence="7" id="KW-1185">Reference proteome</keyword>
<sequence length="308" mass="32729">MGESSAATVAATLKALSDPLRIRMLSAISTDPRGEACVCDLEALAHVSQPTISHHLKVMRDAGVLESERRGTWVYYSITPSQRAAVTALLDSFTPAAVSPESAETKVIDVDARLDHIAADLQEAHPSLDAQLVAFVVRESYAGLARRATVSTLILPLAEKFARQRLTDLSRDKTLTKPQVLFVCVANAGRSQLAAALVNQRSGGRIVARSAGSTPAGSINPYVRSLVEVIDPDGVNDAFPKPLTDDAVRAADIVITMGCGDVCPIVPGVQYQDWAVGDPALASPQGVEAIRDDIARRVDTLISSLERA</sequence>
<organism evidence="6 7">
    <name type="scientific">Microbacterium mitrae</name>
    <dbReference type="NCBI Taxonomy" id="664640"/>
    <lineage>
        <taxon>Bacteria</taxon>
        <taxon>Bacillati</taxon>
        <taxon>Actinomycetota</taxon>
        <taxon>Actinomycetes</taxon>
        <taxon>Micrococcales</taxon>
        <taxon>Microbacteriaceae</taxon>
        <taxon>Microbacterium</taxon>
    </lineage>
</organism>
<keyword evidence="3" id="KW-0238">DNA-binding</keyword>
<dbReference type="InterPro" id="IPR036390">
    <property type="entry name" value="WH_DNA-bd_sf"/>
</dbReference>
<accession>A0A5C8HMC0</accession>
<dbReference type="PROSITE" id="PS00846">
    <property type="entry name" value="HTH_ARSR_1"/>
    <property type="match status" value="1"/>
</dbReference>
<feature type="domain" description="HTH arsR-type" evidence="5">
    <location>
        <begin position="1"/>
        <end position="101"/>
    </location>
</feature>
<dbReference type="InterPro" id="IPR036388">
    <property type="entry name" value="WH-like_DNA-bd_sf"/>
</dbReference>
<dbReference type="PANTHER" id="PTHR43428:SF1">
    <property type="entry name" value="ARSENATE REDUCTASE"/>
    <property type="match status" value="1"/>
</dbReference>
<name>A0A5C8HMC0_9MICO</name>
<dbReference type="InterPro" id="IPR023485">
    <property type="entry name" value="Ptyr_pPase"/>
</dbReference>
<dbReference type="Pfam" id="PF21234">
    <property type="entry name" value="Phosphatase-like_N"/>
    <property type="match status" value="1"/>
</dbReference>